<dbReference type="InterPro" id="IPR014721">
    <property type="entry name" value="Ribsml_uS5_D2-typ_fold_subgr"/>
</dbReference>
<dbReference type="GO" id="GO:0005524">
    <property type="term" value="F:ATP binding"/>
    <property type="evidence" value="ECO:0007669"/>
    <property type="project" value="InterPro"/>
</dbReference>
<evidence type="ECO:0000259" key="2">
    <source>
        <dbReference type="PROSITE" id="PS50106"/>
    </source>
</evidence>
<dbReference type="NCBIfam" id="NF041438">
    <property type="entry name" value="SepM_fam_S16"/>
    <property type="match status" value="1"/>
</dbReference>
<dbReference type="GO" id="GO:0006508">
    <property type="term" value="P:proteolysis"/>
    <property type="evidence" value="ECO:0007669"/>
    <property type="project" value="UniProtKB-KW"/>
</dbReference>
<feature type="domain" description="PDZ" evidence="2">
    <location>
        <begin position="101"/>
        <end position="149"/>
    </location>
</feature>
<sequence length="334" mass="37017">MTILIAASSFYYLPYYVTKPGSAKDLDPIIEVEDGYEDEGKLMLTTVRMGKANIYAYLLASFRKYEHIYPVEEIRSSEETDEEYNVRQLHLMESSKLNAIEVAFEHADKSYSFHYNGVYVLNVYDGMPAAEVLEPGDMITAIDGQEFSSSQEFIDYINGKKVGDSVDVTFTREGRTQEEEIPLAEFTASQGKIGLGIGLVDDKEIITDPKVTMNTEKIGGPSAGLMFSLQIYNELVERDITHGMEIAGTGTISSNGTVGRIGGIEQKVIAADKAGAEIFFAPMDIIPDSLRKSNPDLEPNYKEALKTAEEIGTDMKIVPVKKFDDALTYLDSIK</sequence>
<dbReference type="EC" id="3.4.21.53" evidence="1"/>
<comment type="caution">
    <text evidence="4">The sequence shown here is derived from an EMBL/GenBank/DDBJ whole genome shotgun (WGS) entry which is preliminary data.</text>
</comment>
<dbReference type="InterPro" id="IPR008269">
    <property type="entry name" value="Lon_proteolytic"/>
</dbReference>
<dbReference type="SUPFAM" id="SSF54211">
    <property type="entry name" value="Ribosomal protein S5 domain 2-like"/>
    <property type="match status" value="1"/>
</dbReference>
<gene>
    <name evidence="4" type="ORF">D3H55_05160</name>
</gene>
<dbReference type="InterPro" id="IPR020568">
    <property type="entry name" value="Ribosomal_Su5_D2-typ_SF"/>
</dbReference>
<keyword evidence="1" id="KW-0720">Serine protease</keyword>
<dbReference type="OrthoDB" id="2356897at2"/>
<dbReference type="Pfam" id="PF05362">
    <property type="entry name" value="Lon_C"/>
    <property type="match status" value="1"/>
</dbReference>
<dbReference type="GO" id="GO:0004252">
    <property type="term" value="F:serine-type endopeptidase activity"/>
    <property type="evidence" value="ECO:0007669"/>
    <property type="project" value="UniProtKB-UniRule"/>
</dbReference>
<dbReference type="EMBL" id="QXIR01000005">
    <property type="protein sequence ID" value="RIW36455.1"/>
    <property type="molecule type" value="Genomic_DNA"/>
</dbReference>
<keyword evidence="1" id="KW-0378">Hydrolase</keyword>
<dbReference type="InterPro" id="IPR027065">
    <property type="entry name" value="Lon_Prtase"/>
</dbReference>
<dbReference type="SMART" id="SM00228">
    <property type="entry name" value="PDZ"/>
    <property type="match status" value="1"/>
</dbReference>
<name>A0A3A1R4U0_9BACI</name>
<keyword evidence="1" id="KW-0645">Protease</keyword>
<comment type="similarity">
    <text evidence="1">Belongs to the peptidase S16 family.</text>
</comment>
<dbReference type="Gene3D" id="3.30.230.10">
    <property type="match status" value="1"/>
</dbReference>
<feature type="domain" description="Lon proteolytic" evidence="3">
    <location>
        <begin position="216"/>
        <end position="333"/>
    </location>
</feature>
<dbReference type="GO" id="GO:0030163">
    <property type="term" value="P:protein catabolic process"/>
    <property type="evidence" value="ECO:0007669"/>
    <property type="project" value="InterPro"/>
</dbReference>
<proteinExistence type="inferred from homology"/>
<comment type="catalytic activity">
    <reaction evidence="1">
        <text>Hydrolysis of proteins in presence of ATP.</text>
        <dbReference type="EC" id="3.4.21.53"/>
    </reaction>
</comment>
<feature type="active site" evidence="1">
    <location>
        <position position="222"/>
    </location>
</feature>
<feature type="active site" evidence="1">
    <location>
        <position position="267"/>
    </location>
</feature>
<dbReference type="Gene3D" id="2.30.42.10">
    <property type="match status" value="1"/>
</dbReference>
<evidence type="ECO:0000313" key="4">
    <source>
        <dbReference type="EMBL" id="RIW36455.1"/>
    </source>
</evidence>
<dbReference type="PROSITE" id="PS50106">
    <property type="entry name" value="PDZ"/>
    <property type="match status" value="1"/>
</dbReference>
<dbReference type="AlphaFoldDB" id="A0A3A1R4U0"/>
<reference evidence="4 5" key="1">
    <citation type="submission" date="2018-09" db="EMBL/GenBank/DDBJ databases">
        <title>Bacillus saliacetes sp. nov., isolated from Thai shrimp paste (Ka-pi).</title>
        <authorList>
            <person name="Daroonpunt R."/>
            <person name="Tanasupawat S."/>
            <person name="Yiamsombut S."/>
        </authorList>
    </citation>
    <scope>NUCLEOTIDE SEQUENCE [LARGE SCALE GENOMIC DNA]</scope>
    <source>
        <strain evidence="4 5">SKP7-4</strain>
    </source>
</reference>
<dbReference type="SUPFAM" id="SSF50156">
    <property type="entry name" value="PDZ domain-like"/>
    <property type="match status" value="1"/>
</dbReference>
<accession>A0A3A1R4U0</accession>
<dbReference type="Pfam" id="PF13180">
    <property type="entry name" value="PDZ_2"/>
    <property type="match status" value="1"/>
</dbReference>
<dbReference type="PROSITE" id="PS51786">
    <property type="entry name" value="LON_PROTEOLYTIC"/>
    <property type="match status" value="1"/>
</dbReference>
<evidence type="ECO:0000259" key="3">
    <source>
        <dbReference type="PROSITE" id="PS51786"/>
    </source>
</evidence>
<organism evidence="4 5">
    <name type="scientific">Bacillus salacetis</name>
    <dbReference type="NCBI Taxonomy" id="2315464"/>
    <lineage>
        <taxon>Bacteria</taxon>
        <taxon>Bacillati</taxon>
        <taxon>Bacillota</taxon>
        <taxon>Bacilli</taxon>
        <taxon>Bacillales</taxon>
        <taxon>Bacillaceae</taxon>
        <taxon>Bacillus</taxon>
    </lineage>
</organism>
<dbReference type="InterPro" id="IPR036034">
    <property type="entry name" value="PDZ_sf"/>
</dbReference>
<dbReference type="PANTHER" id="PTHR10046">
    <property type="entry name" value="ATP DEPENDENT LON PROTEASE FAMILY MEMBER"/>
    <property type="match status" value="1"/>
</dbReference>
<protein>
    <recommendedName>
        <fullName evidence="1">endopeptidase La</fullName>
        <ecNumber evidence="1">3.4.21.53</ecNumber>
    </recommendedName>
</protein>
<evidence type="ECO:0000313" key="5">
    <source>
        <dbReference type="Proteomes" id="UP000265801"/>
    </source>
</evidence>
<dbReference type="InterPro" id="IPR001478">
    <property type="entry name" value="PDZ"/>
</dbReference>
<keyword evidence="5" id="KW-1185">Reference proteome</keyword>
<dbReference type="Proteomes" id="UP000265801">
    <property type="component" value="Unassembled WGS sequence"/>
</dbReference>
<evidence type="ECO:0000256" key="1">
    <source>
        <dbReference type="PROSITE-ProRule" id="PRU01122"/>
    </source>
</evidence>
<dbReference type="GO" id="GO:0004176">
    <property type="term" value="F:ATP-dependent peptidase activity"/>
    <property type="evidence" value="ECO:0007669"/>
    <property type="project" value="UniProtKB-UniRule"/>
</dbReference>